<proteinExistence type="predicted"/>
<organism evidence="1 2">
    <name type="scientific">Acinetobacter rudis</name>
    <dbReference type="NCBI Taxonomy" id="632955"/>
    <lineage>
        <taxon>Bacteria</taxon>
        <taxon>Pseudomonadati</taxon>
        <taxon>Pseudomonadota</taxon>
        <taxon>Gammaproteobacteria</taxon>
        <taxon>Moraxellales</taxon>
        <taxon>Moraxellaceae</taxon>
        <taxon>Acinetobacter</taxon>
    </lineage>
</organism>
<dbReference type="RefSeq" id="WP_308980794.1">
    <property type="nucleotide sequence ID" value="NZ_JAVIDL010000003.1"/>
</dbReference>
<dbReference type="AlphaFoldDB" id="A0AAW8J4K8"/>
<protein>
    <submittedName>
        <fullName evidence="1">Uncharacterized protein</fullName>
    </submittedName>
</protein>
<dbReference type="Gene3D" id="6.10.290.10">
    <property type="match status" value="1"/>
</dbReference>
<name>A0AAW8J4K8_9GAMM</name>
<evidence type="ECO:0000313" key="2">
    <source>
        <dbReference type="Proteomes" id="UP001243844"/>
    </source>
</evidence>
<dbReference type="Proteomes" id="UP001243844">
    <property type="component" value="Unassembled WGS sequence"/>
</dbReference>
<reference evidence="1" key="1">
    <citation type="submission" date="2023-08" db="EMBL/GenBank/DDBJ databases">
        <title>Emergence of clinically-relevant ST2 carbapenem-resistant Acinetobacter baumannii strains in hospital sewages in Zhejiang, East of China.</title>
        <authorList>
            <person name="Kaichao C."/>
            <person name="Zhang R."/>
        </authorList>
    </citation>
    <scope>NUCLEOTIDE SEQUENCE</scope>
    <source>
        <strain evidence="1">M-RB-37</strain>
    </source>
</reference>
<gene>
    <name evidence="1" type="ORF">RFH47_02655</name>
</gene>
<sequence>MNIITEDLAKNLADTIDGINVIIQNFSGKRLDNNDWTLDLDYQQYSEDMLKSLTNFGYYACMLTEGIKSNNIELVQKALFYIRLITHDIYWSFYSIYDDLDNLVIDSKQWNEIEKTLIWDTSIEPYN</sequence>
<dbReference type="EMBL" id="JAVIDL010000003">
    <property type="protein sequence ID" value="MDQ8934640.1"/>
    <property type="molecule type" value="Genomic_DNA"/>
</dbReference>
<accession>A0AAW8J4K8</accession>
<evidence type="ECO:0000313" key="1">
    <source>
        <dbReference type="EMBL" id="MDQ8934640.1"/>
    </source>
</evidence>
<comment type="caution">
    <text evidence="1">The sequence shown here is derived from an EMBL/GenBank/DDBJ whole genome shotgun (WGS) entry which is preliminary data.</text>
</comment>